<dbReference type="Pfam" id="PF08323">
    <property type="entry name" value="Glyco_transf_5"/>
    <property type="match status" value="1"/>
</dbReference>
<accession>A0A382QY87</accession>
<dbReference type="AlphaFoldDB" id="A0A382QY87"/>
<evidence type="ECO:0000259" key="3">
    <source>
        <dbReference type="Pfam" id="PF08323"/>
    </source>
</evidence>
<dbReference type="Gene3D" id="3.40.50.2000">
    <property type="entry name" value="Glycogen Phosphorylase B"/>
    <property type="match status" value="1"/>
</dbReference>
<dbReference type="GO" id="GO:0016757">
    <property type="term" value="F:glycosyltransferase activity"/>
    <property type="evidence" value="ECO:0007669"/>
    <property type="project" value="UniProtKB-KW"/>
</dbReference>
<evidence type="ECO:0000256" key="1">
    <source>
        <dbReference type="ARBA" id="ARBA00022676"/>
    </source>
</evidence>
<protein>
    <recommendedName>
        <fullName evidence="3">Starch synthase catalytic domain-containing protein</fullName>
    </recommendedName>
</protein>
<dbReference type="InterPro" id="IPR013534">
    <property type="entry name" value="Starch_synth_cat_dom"/>
</dbReference>
<dbReference type="EMBL" id="UINC01117777">
    <property type="protein sequence ID" value="SVC90444.1"/>
    <property type="molecule type" value="Genomic_DNA"/>
</dbReference>
<reference evidence="4" key="1">
    <citation type="submission" date="2018-05" db="EMBL/GenBank/DDBJ databases">
        <authorList>
            <person name="Lanie J.A."/>
            <person name="Ng W.-L."/>
            <person name="Kazmierczak K.M."/>
            <person name="Andrzejewski T.M."/>
            <person name="Davidsen T.M."/>
            <person name="Wayne K.J."/>
            <person name="Tettelin H."/>
            <person name="Glass J.I."/>
            <person name="Rusch D."/>
            <person name="Podicherti R."/>
            <person name="Tsui H.-C.T."/>
            <person name="Winkler M.E."/>
        </authorList>
    </citation>
    <scope>NUCLEOTIDE SEQUENCE</scope>
</reference>
<evidence type="ECO:0000313" key="4">
    <source>
        <dbReference type="EMBL" id="SVC90444.1"/>
    </source>
</evidence>
<dbReference type="PANTHER" id="PTHR45825">
    <property type="entry name" value="GRANULE-BOUND STARCH SYNTHASE 1, CHLOROPLASTIC/AMYLOPLASTIC"/>
    <property type="match status" value="1"/>
</dbReference>
<evidence type="ECO:0000256" key="2">
    <source>
        <dbReference type="ARBA" id="ARBA00022679"/>
    </source>
</evidence>
<gene>
    <name evidence="4" type="ORF">METZ01_LOCUS343298</name>
</gene>
<feature type="non-terminal residue" evidence="4">
    <location>
        <position position="1"/>
    </location>
</feature>
<feature type="non-terminal residue" evidence="4">
    <location>
        <position position="265"/>
    </location>
</feature>
<name>A0A382QY87_9ZZZZ</name>
<dbReference type="PANTHER" id="PTHR45825:SF11">
    <property type="entry name" value="ALPHA AMYLASE DOMAIN-CONTAINING PROTEIN"/>
    <property type="match status" value="1"/>
</dbReference>
<keyword evidence="2" id="KW-0808">Transferase</keyword>
<organism evidence="4">
    <name type="scientific">marine metagenome</name>
    <dbReference type="NCBI Taxonomy" id="408172"/>
    <lineage>
        <taxon>unclassified sequences</taxon>
        <taxon>metagenomes</taxon>
        <taxon>ecological metagenomes</taxon>
    </lineage>
</organism>
<keyword evidence="1" id="KW-0328">Glycosyltransferase</keyword>
<proteinExistence type="predicted"/>
<dbReference type="SUPFAM" id="SSF53756">
    <property type="entry name" value="UDP-Glycosyltransferase/glycogen phosphorylase"/>
    <property type="match status" value="1"/>
</dbReference>
<feature type="domain" description="Starch synthase catalytic" evidence="3">
    <location>
        <begin position="2"/>
        <end position="233"/>
    </location>
</feature>
<sequence length="265" mass="29707">MRILQATSEFHPYSKTGGLADMVAGLSGALVGQGHEITVATPLYLSIMNEHRSLTPYGREFQIALGKNVSPGRWLSTKTESGVTVLFLENKEFFEREGIYMENGDGYLDNPERFMFLSKAVAKLSADFDVVHVHDWQTAFVPMLLKLNPEKDNPGSMLTIHNLAYQGTCEKERFKISNLPQKHFRKEGPEFWGSLNFLKAGLHYADAITTVSPRYAKEILTPEFGEGMDGVLRSRENDLTGVLNGVDYGEWRTKGNPHLPVDYSS</sequence>